<protein>
    <submittedName>
        <fullName evidence="2">Uncharacterized protein</fullName>
    </submittedName>
</protein>
<evidence type="ECO:0000313" key="1">
    <source>
        <dbReference type="EMBL" id="KAG7439092.1"/>
    </source>
</evidence>
<gene>
    <name evidence="1" type="ORF">BT62DRAFT_939286</name>
    <name evidence="2" type="ORF">BT62DRAFT_939287</name>
</gene>
<keyword evidence="3" id="KW-1185">Reference proteome</keyword>
<dbReference type="EMBL" id="MU250633">
    <property type="protein sequence ID" value="KAG7439092.1"/>
    <property type="molecule type" value="Genomic_DNA"/>
</dbReference>
<dbReference type="RefSeq" id="XP_043032596.1">
    <property type="nucleotide sequence ID" value="XM_043187696.1"/>
</dbReference>
<evidence type="ECO:0000313" key="3">
    <source>
        <dbReference type="Proteomes" id="UP000812287"/>
    </source>
</evidence>
<reference evidence="2" key="1">
    <citation type="submission" date="2020-11" db="EMBL/GenBank/DDBJ databases">
        <title>Adaptations for nitrogen fixation in a non-lichenized fungal sporocarp promotes dispersal by wood-feeding termites.</title>
        <authorList>
            <consortium name="DOE Joint Genome Institute"/>
            <person name="Koch R.A."/>
            <person name="Yoon G."/>
            <person name="Arayal U."/>
            <person name="Lail K."/>
            <person name="Amirebrahimi M."/>
            <person name="Labutti K."/>
            <person name="Lipzen A."/>
            <person name="Riley R."/>
            <person name="Barry K."/>
            <person name="Henrissat B."/>
            <person name="Grigoriev I.V."/>
            <person name="Herr J.R."/>
            <person name="Aime M.C."/>
        </authorList>
    </citation>
    <scope>NUCLEOTIDE SEQUENCE</scope>
    <source>
        <strain evidence="2">MCA 3950</strain>
    </source>
</reference>
<accession>A0A9P7VDW2</accession>
<dbReference type="EMBL" id="MU250633">
    <property type="protein sequence ID" value="KAG7439093.1"/>
    <property type="molecule type" value="Genomic_DNA"/>
</dbReference>
<dbReference type="GeneID" id="66109993"/>
<comment type="caution">
    <text evidence="2">The sequence shown here is derived from an EMBL/GenBank/DDBJ whole genome shotgun (WGS) entry which is preliminary data.</text>
</comment>
<dbReference type="Proteomes" id="UP000812287">
    <property type="component" value="Unassembled WGS sequence"/>
</dbReference>
<dbReference type="AlphaFoldDB" id="A0A9P7VDW2"/>
<name>A0A9P7VDW2_9AGAR</name>
<proteinExistence type="predicted"/>
<sequence>MQLSLEDPNNVNDMIVTITGSVEQQNLWYSPVVALTIKKDAFLKKYTNALFYSSSIFIRFFQSCTSPWFMGH</sequence>
<evidence type="ECO:0000313" key="2">
    <source>
        <dbReference type="EMBL" id="KAG7439093.1"/>
    </source>
</evidence>
<organism evidence="2 3">
    <name type="scientific">Guyanagaster necrorhizus</name>
    <dbReference type="NCBI Taxonomy" id="856835"/>
    <lineage>
        <taxon>Eukaryota</taxon>
        <taxon>Fungi</taxon>
        <taxon>Dikarya</taxon>
        <taxon>Basidiomycota</taxon>
        <taxon>Agaricomycotina</taxon>
        <taxon>Agaricomycetes</taxon>
        <taxon>Agaricomycetidae</taxon>
        <taxon>Agaricales</taxon>
        <taxon>Marasmiineae</taxon>
        <taxon>Physalacriaceae</taxon>
        <taxon>Guyanagaster</taxon>
    </lineage>
</organism>